<dbReference type="SMART" id="SM00579">
    <property type="entry name" value="FBD"/>
    <property type="match status" value="1"/>
</dbReference>
<dbReference type="PANTHER" id="PTHR31900:SF30">
    <property type="entry name" value="SUPERFAMILY PROTEIN, PUTATIVE-RELATED"/>
    <property type="match status" value="1"/>
</dbReference>
<feature type="domain" description="FBD" evidence="1">
    <location>
        <begin position="167"/>
        <end position="240"/>
    </location>
</feature>
<evidence type="ECO:0000259" key="1">
    <source>
        <dbReference type="SMART" id="SM00579"/>
    </source>
</evidence>
<dbReference type="Pfam" id="PF08387">
    <property type="entry name" value="FBD"/>
    <property type="match status" value="1"/>
</dbReference>
<protein>
    <recommendedName>
        <fullName evidence="1">FBD domain-containing protein</fullName>
    </recommendedName>
</protein>
<gene>
    <name evidence="2" type="ORF">L1049_009781</name>
</gene>
<organism evidence="2 3">
    <name type="scientific">Liquidambar formosana</name>
    <name type="common">Formosan gum</name>
    <dbReference type="NCBI Taxonomy" id="63359"/>
    <lineage>
        <taxon>Eukaryota</taxon>
        <taxon>Viridiplantae</taxon>
        <taxon>Streptophyta</taxon>
        <taxon>Embryophyta</taxon>
        <taxon>Tracheophyta</taxon>
        <taxon>Spermatophyta</taxon>
        <taxon>Magnoliopsida</taxon>
        <taxon>eudicotyledons</taxon>
        <taxon>Gunneridae</taxon>
        <taxon>Pentapetalae</taxon>
        <taxon>Saxifragales</taxon>
        <taxon>Altingiaceae</taxon>
        <taxon>Liquidambar</taxon>
    </lineage>
</organism>
<dbReference type="Proteomes" id="UP001415857">
    <property type="component" value="Unassembled WGS sequence"/>
</dbReference>
<reference evidence="2 3" key="1">
    <citation type="journal article" date="2024" name="Plant J.">
        <title>Genome sequences and population genomics reveal climatic adaptation and genomic divergence between two closely related sweetgum species.</title>
        <authorList>
            <person name="Xu W.Q."/>
            <person name="Ren C.Q."/>
            <person name="Zhang X.Y."/>
            <person name="Comes H.P."/>
            <person name="Liu X.H."/>
            <person name="Li Y.G."/>
            <person name="Kettle C.J."/>
            <person name="Jalonen R."/>
            <person name="Gaisberger H."/>
            <person name="Ma Y.Z."/>
            <person name="Qiu Y.X."/>
        </authorList>
    </citation>
    <scope>NUCLEOTIDE SEQUENCE [LARGE SCALE GENOMIC DNA]</scope>
    <source>
        <strain evidence="2">Hangzhou</strain>
    </source>
</reference>
<proteinExistence type="predicted"/>
<dbReference type="InterPro" id="IPR050232">
    <property type="entry name" value="FBL13/AtMIF1-like"/>
</dbReference>
<dbReference type="InterPro" id="IPR006566">
    <property type="entry name" value="FBD"/>
</dbReference>
<evidence type="ECO:0000313" key="2">
    <source>
        <dbReference type="EMBL" id="KAK9267356.1"/>
    </source>
</evidence>
<keyword evidence="3" id="KW-1185">Reference proteome</keyword>
<evidence type="ECO:0000313" key="3">
    <source>
        <dbReference type="Proteomes" id="UP001415857"/>
    </source>
</evidence>
<name>A0AAP0N7W2_LIQFO</name>
<accession>A0AAP0N7W2</accession>
<dbReference type="PANTHER" id="PTHR31900">
    <property type="entry name" value="F-BOX/RNI SUPERFAMILY PROTEIN-RELATED"/>
    <property type="match status" value="1"/>
</dbReference>
<comment type="caution">
    <text evidence="2">The sequence shown here is derived from an EMBL/GenBank/DDBJ whole genome shotgun (WGS) entry which is preliminary data.</text>
</comment>
<dbReference type="EMBL" id="JBBPBK010000016">
    <property type="protein sequence ID" value="KAK9267356.1"/>
    <property type="molecule type" value="Genomic_DNA"/>
</dbReference>
<sequence length="246" mass="27814">MFPSLVVVSDGKFPSDVLAYIFCHFAEHFQIFLGFLTTDLSLPVSRLSCRAPPTALITADRRRKGPIILPGVRLSCGLPLIIAYRRRREKSSSRLLDEVEEFFTVLPVFRNLTYLQLTAVPMCFDFKALLNILQKSPCLETLIFHEGVEVSSFCVKDDDGILDPVPSCFLSHLKRIEVYNFDGNEEQLYVIKILLKNATVLEKMVITSWVHRSGSGMRKKVRKQLLSLPRGSASCSVVLCEEIFPV</sequence>
<dbReference type="AlphaFoldDB" id="A0AAP0N7W2"/>